<protein>
    <submittedName>
        <fullName evidence="5">IclR family transcriptional regulator C-terminal domain-containing protein</fullName>
    </submittedName>
</protein>
<proteinExistence type="predicted"/>
<reference evidence="5 6" key="1">
    <citation type="submission" date="2024-04" db="EMBL/GenBank/DDBJ databases">
        <title>Novel species of the genus Ideonella isolated from streams.</title>
        <authorList>
            <person name="Lu H."/>
        </authorList>
    </citation>
    <scope>NUCLEOTIDE SEQUENCE [LARGE SCALE GENOMIC DNA]</scope>
    <source>
        <strain evidence="5 6">BYS139W</strain>
    </source>
</reference>
<evidence type="ECO:0000256" key="1">
    <source>
        <dbReference type="ARBA" id="ARBA00023015"/>
    </source>
</evidence>
<dbReference type="Pfam" id="PF09339">
    <property type="entry name" value="HTH_IclR"/>
    <property type="match status" value="1"/>
</dbReference>
<dbReference type="Gene3D" id="1.10.10.10">
    <property type="entry name" value="Winged helix-like DNA-binding domain superfamily/Winged helix DNA-binding domain"/>
    <property type="match status" value="1"/>
</dbReference>
<dbReference type="InterPro" id="IPR050707">
    <property type="entry name" value="HTH_MetabolicPath_Reg"/>
</dbReference>
<dbReference type="EMBL" id="JBBUTF010000003">
    <property type="protein sequence ID" value="MEK8025138.1"/>
    <property type="molecule type" value="Genomic_DNA"/>
</dbReference>
<evidence type="ECO:0000259" key="4">
    <source>
        <dbReference type="PROSITE" id="PS51078"/>
    </source>
</evidence>
<comment type="caution">
    <text evidence="5">The sequence shown here is derived from an EMBL/GenBank/DDBJ whole genome shotgun (WGS) entry which is preliminary data.</text>
</comment>
<accession>A0ABU9B8Z2</accession>
<dbReference type="SUPFAM" id="SSF55781">
    <property type="entry name" value="GAF domain-like"/>
    <property type="match status" value="1"/>
</dbReference>
<dbReference type="Gene3D" id="3.30.450.40">
    <property type="match status" value="1"/>
</dbReference>
<keyword evidence="3" id="KW-0804">Transcription</keyword>
<dbReference type="PANTHER" id="PTHR30136">
    <property type="entry name" value="HELIX-TURN-HELIX TRANSCRIPTIONAL REGULATOR, ICLR FAMILY"/>
    <property type="match status" value="1"/>
</dbReference>
<gene>
    <name evidence="5" type="ORF">AACH11_04070</name>
</gene>
<keyword evidence="1" id="KW-0805">Transcription regulation</keyword>
<dbReference type="SUPFAM" id="SSF46785">
    <property type="entry name" value="Winged helix' DNA-binding domain"/>
    <property type="match status" value="1"/>
</dbReference>
<keyword evidence="6" id="KW-1185">Reference proteome</keyword>
<dbReference type="Pfam" id="PF01614">
    <property type="entry name" value="IclR_C"/>
    <property type="match status" value="1"/>
</dbReference>
<evidence type="ECO:0000256" key="3">
    <source>
        <dbReference type="ARBA" id="ARBA00023163"/>
    </source>
</evidence>
<name>A0ABU9B8Z2_9BURK</name>
<dbReference type="Proteomes" id="UP001368500">
    <property type="component" value="Unassembled WGS sequence"/>
</dbReference>
<sequence length="275" mass="29544">MSVPLHPGSPVSLSAGAVAAPERPAIDRSLLIEGLGKGLRLIQCFNADHPRLTATEAGRLTGMTRTAARRYLLSLVHYGYADTDGKHYWLLPTVLGLGQSYLEAARLPRLVQPALQRLSAQTGEAANLSVLDGHQVLYLVRSNSARLLAVGFQPGARAPAHVVSPGPVLLAAWSEPALEAWLAEHDFGRYTPATVTDPAQFRDAVSRARDEGHARIEQHAELGLAGLAVPLHDHRGHPVGALSITYPTPTWPEDSALLRLLPPLRETALALRSVL</sequence>
<dbReference type="InterPro" id="IPR029016">
    <property type="entry name" value="GAF-like_dom_sf"/>
</dbReference>
<dbReference type="PANTHER" id="PTHR30136:SF34">
    <property type="entry name" value="TRANSCRIPTIONAL REGULATOR"/>
    <property type="match status" value="1"/>
</dbReference>
<feature type="domain" description="IclR-ED" evidence="4">
    <location>
        <begin position="93"/>
        <end position="275"/>
    </location>
</feature>
<dbReference type="InterPro" id="IPR036388">
    <property type="entry name" value="WH-like_DNA-bd_sf"/>
</dbReference>
<dbReference type="SMART" id="SM00346">
    <property type="entry name" value="HTH_ICLR"/>
    <property type="match status" value="1"/>
</dbReference>
<evidence type="ECO:0000313" key="6">
    <source>
        <dbReference type="Proteomes" id="UP001368500"/>
    </source>
</evidence>
<dbReference type="InterPro" id="IPR036390">
    <property type="entry name" value="WH_DNA-bd_sf"/>
</dbReference>
<evidence type="ECO:0000256" key="2">
    <source>
        <dbReference type="ARBA" id="ARBA00023125"/>
    </source>
</evidence>
<dbReference type="InterPro" id="IPR014757">
    <property type="entry name" value="Tscrpt_reg_IclR_C"/>
</dbReference>
<evidence type="ECO:0000313" key="5">
    <source>
        <dbReference type="EMBL" id="MEK8025138.1"/>
    </source>
</evidence>
<dbReference type="RefSeq" id="WP_341372919.1">
    <property type="nucleotide sequence ID" value="NZ_JBBUTF010000003.1"/>
</dbReference>
<dbReference type="PROSITE" id="PS51078">
    <property type="entry name" value="ICLR_ED"/>
    <property type="match status" value="1"/>
</dbReference>
<keyword evidence="2" id="KW-0238">DNA-binding</keyword>
<organism evidence="5 6">
    <name type="scientific">Pseudaquabacterium rugosum</name>
    <dbReference type="NCBI Taxonomy" id="2984194"/>
    <lineage>
        <taxon>Bacteria</taxon>
        <taxon>Pseudomonadati</taxon>
        <taxon>Pseudomonadota</taxon>
        <taxon>Betaproteobacteria</taxon>
        <taxon>Burkholderiales</taxon>
        <taxon>Sphaerotilaceae</taxon>
        <taxon>Pseudaquabacterium</taxon>
    </lineage>
</organism>
<dbReference type="InterPro" id="IPR005471">
    <property type="entry name" value="Tscrpt_reg_IclR_N"/>
</dbReference>